<protein>
    <submittedName>
        <fullName evidence="1">Putative metalloprotease</fullName>
    </submittedName>
</protein>
<keyword evidence="1" id="KW-0482">Metalloprotease</keyword>
<organism evidence="1">
    <name type="scientific">Ixodes ricinus</name>
    <name type="common">Common tick</name>
    <name type="synonym">Acarus ricinus</name>
    <dbReference type="NCBI Taxonomy" id="34613"/>
    <lineage>
        <taxon>Eukaryota</taxon>
        <taxon>Metazoa</taxon>
        <taxon>Ecdysozoa</taxon>
        <taxon>Arthropoda</taxon>
        <taxon>Chelicerata</taxon>
        <taxon>Arachnida</taxon>
        <taxon>Acari</taxon>
        <taxon>Parasitiformes</taxon>
        <taxon>Ixodida</taxon>
        <taxon>Ixodoidea</taxon>
        <taxon>Ixodidae</taxon>
        <taxon>Ixodinae</taxon>
        <taxon>Ixodes</taxon>
    </lineage>
</organism>
<keyword evidence="1" id="KW-0645">Protease</keyword>
<accession>A0A0K8RBQ6</accession>
<keyword evidence="1" id="KW-0378">Hydrolase</keyword>
<evidence type="ECO:0000313" key="1">
    <source>
        <dbReference type="EMBL" id="JAA68278.1"/>
    </source>
</evidence>
<proteinExistence type="evidence at transcript level"/>
<reference evidence="1" key="1">
    <citation type="submission" date="2012-12" db="EMBL/GenBank/DDBJ databases">
        <title>Identification and characterization of a phenylalanine ammonia-lyase gene family in Isatis indigotica Fort.</title>
        <authorList>
            <person name="Liu Q."/>
            <person name="Chen J."/>
            <person name="Zhou X."/>
            <person name="Di P."/>
            <person name="Xiao Y."/>
            <person name="Xuan H."/>
            <person name="Zhang L."/>
            <person name="Chen W."/>
        </authorList>
    </citation>
    <scope>NUCLEOTIDE SEQUENCE</scope>
    <source>
        <tissue evidence="1">Salivary gland</tissue>
    </source>
</reference>
<dbReference type="GO" id="GO:0006508">
    <property type="term" value="P:proteolysis"/>
    <property type="evidence" value="ECO:0007669"/>
    <property type="project" value="UniProtKB-KW"/>
</dbReference>
<dbReference type="AlphaFoldDB" id="A0A0K8RBQ6"/>
<sequence>MTKHPYLWKHHLFSSCSKIMMRFSYGFEMSSRWRCLGTEPKKVEYYPPTLPSVFFASLTSKSYCSVLNNPGYDRNCQLRGALPECMLACCSTKDSSLISVPAPDGHYCRGNMVCLGGKCETKEPAKKPR</sequence>
<dbReference type="EMBL" id="GADI01005530">
    <property type="protein sequence ID" value="JAA68278.1"/>
    <property type="molecule type" value="mRNA"/>
</dbReference>
<name>A0A0K8RBQ6_IXORI</name>
<dbReference type="GO" id="GO:0008237">
    <property type="term" value="F:metallopeptidase activity"/>
    <property type="evidence" value="ECO:0007669"/>
    <property type="project" value="UniProtKB-KW"/>
</dbReference>